<evidence type="ECO:0000313" key="1">
    <source>
        <dbReference type="EMBL" id="SFP13495.1"/>
    </source>
</evidence>
<organism evidence="1 2">
    <name type="scientific">Pseudarcicella hirudinis</name>
    <dbReference type="NCBI Taxonomy" id="1079859"/>
    <lineage>
        <taxon>Bacteria</taxon>
        <taxon>Pseudomonadati</taxon>
        <taxon>Bacteroidota</taxon>
        <taxon>Cytophagia</taxon>
        <taxon>Cytophagales</taxon>
        <taxon>Flectobacillaceae</taxon>
        <taxon>Pseudarcicella</taxon>
    </lineage>
</organism>
<sequence>MELIIKFYTYYDCKDKSKLYKTKNPVSNKAGFRQLFYH</sequence>
<name>A0A1I5MVA9_9BACT</name>
<dbReference type="Proteomes" id="UP000199306">
    <property type="component" value="Unassembled WGS sequence"/>
</dbReference>
<dbReference type="AlphaFoldDB" id="A0A1I5MVA9"/>
<accession>A0A1I5MVA9</accession>
<dbReference type="EMBL" id="FOXH01000001">
    <property type="protein sequence ID" value="SFP13495.1"/>
    <property type="molecule type" value="Genomic_DNA"/>
</dbReference>
<protein>
    <submittedName>
        <fullName evidence="1">Uncharacterized protein</fullName>
    </submittedName>
</protein>
<keyword evidence="2" id="KW-1185">Reference proteome</keyword>
<gene>
    <name evidence="1" type="ORF">SAMN04515674_101464</name>
</gene>
<proteinExistence type="predicted"/>
<evidence type="ECO:0000313" key="2">
    <source>
        <dbReference type="Proteomes" id="UP000199306"/>
    </source>
</evidence>
<reference evidence="1 2" key="1">
    <citation type="submission" date="2016-10" db="EMBL/GenBank/DDBJ databases">
        <authorList>
            <person name="de Groot N.N."/>
        </authorList>
    </citation>
    <scope>NUCLEOTIDE SEQUENCE [LARGE SCALE GENOMIC DNA]</scope>
    <source>
        <strain evidence="2">E92,LMG 26720,CCM 7988</strain>
    </source>
</reference>
<dbReference type="STRING" id="1079859.SAMN04515674_101464"/>